<evidence type="ECO:0000256" key="6">
    <source>
        <dbReference type="ARBA" id="ARBA00023212"/>
    </source>
</evidence>
<evidence type="ECO:0000256" key="4">
    <source>
        <dbReference type="ARBA" id="ARBA00022794"/>
    </source>
</evidence>
<dbReference type="Ensembl" id="ENSHCOT00000027197.1">
    <property type="protein sequence ID" value="ENSHCOP00000013150.1"/>
    <property type="gene ID" value="ENSHCOG00000016292.1"/>
</dbReference>
<dbReference type="GO" id="GO:0034451">
    <property type="term" value="C:centriolar satellite"/>
    <property type="evidence" value="ECO:0007669"/>
    <property type="project" value="TreeGrafter"/>
</dbReference>
<feature type="coiled-coil region" evidence="8">
    <location>
        <begin position="146"/>
        <end position="180"/>
    </location>
</feature>
<dbReference type="GO" id="GO:0097711">
    <property type="term" value="P:ciliary basal body-plasma membrane docking"/>
    <property type="evidence" value="ECO:0007669"/>
    <property type="project" value="TreeGrafter"/>
</dbReference>
<evidence type="ECO:0000256" key="7">
    <source>
        <dbReference type="ARBA" id="ARBA00023273"/>
    </source>
</evidence>
<dbReference type="Proteomes" id="UP000264820">
    <property type="component" value="Unplaced"/>
</dbReference>
<dbReference type="GeneTree" id="ENSGT00730000111039"/>
<dbReference type="STRING" id="109280.ENSHCOP00000013150"/>
<comment type="subcellular location">
    <subcellularLocation>
        <location evidence="1">Cytoplasm</location>
        <location evidence="1">Cytoskeleton</location>
        <location evidence="1">Cilium basal body</location>
    </subcellularLocation>
    <subcellularLocation>
        <location evidence="2">Cytoplasm</location>
        <location evidence="2">Cytoskeleton</location>
        <location evidence="2">Microtubule organizing center</location>
        <location evidence="2">Centrosome</location>
    </subcellularLocation>
</comment>
<reference evidence="9" key="2">
    <citation type="submission" date="2025-09" db="UniProtKB">
        <authorList>
            <consortium name="Ensembl"/>
        </authorList>
    </citation>
    <scope>IDENTIFICATION</scope>
</reference>
<keyword evidence="10" id="KW-1185">Reference proteome</keyword>
<accession>A0A3Q3DIK1</accession>
<evidence type="ECO:0000256" key="2">
    <source>
        <dbReference type="ARBA" id="ARBA00004300"/>
    </source>
</evidence>
<dbReference type="InterPro" id="IPR026201">
    <property type="entry name" value="Cep290"/>
</dbReference>
<dbReference type="AlphaFoldDB" id="A0A3Q3DIK1"/>
<name>A0A3Q3DIK1_HIPCM</name>
<dbReference type="GO" id="GO:0035869">
    <property type="term" value="C:ciliary transition zone"/>
    <property type="evidence" value="ECO:0007669"/>
    <property type="project" value="TreeGrafter"/>
</dbReference>
<dbReference type="GO" id="GO:1905515">
    <property type="term" value="P:non-motile cilium assembly"/>
    <property type="evidence" value="ECO:0007669"/>
    <property type="project" value="TreeGrafter"/>
</dbReference>
<proteinExistence type="predicted"/>
<evidence type="ECO:0000313" key="9">
    <source>
        <dbReference type="Ensembl" id="ENSHCOP00000013150.1"/>
    </source>
</evidence>
<dbReference type="PANTHER" id="PTHR18879:SF20">
    <property type="entry name" value="CENTROSOMAL PROTEIN OF 290 KDA"/>
    <property type="match status" value="1"/>
</dbReference>
<organism evidence="9 10">
    <name type="scientific">Hippocampus comes</name>
    <name type="common">Tiger tail seahorse</name>
    <dbReference type="NCBI Taxonomy" id="109280"/>
    <lineage>
        <taxon>Eukaryota</taxon>
        <taxon>Metazoa</taxon>
        <taxon>Chordata</taxon>
        <taxon>Craniata</taxon>
        <taxon>Vertebrata</taxon>
        <taxon>Euteleostomi</taxon>
        <taxon>Actinopterygii</taxon>
        <taxon>Neopterygii</taxon>
        <taxon>Teleostei</taxon>
        <taxon>Neoteleostei</taxon>
        <taxon>Acanthomorphata</taxon>
        <taxon>Syngnathiaria</taxon>
        <taxon>Syngnathiformes</taxon>
        <taxon>Syngnathoidei</taxon>
        <taxon>Syngnathidae</taxon>
        <taxon>Hippocampus</taxon>
    </lineage>
</organism>
<feature type="coiled-coil region" evidence="8">
    <location>
        <begin position="65"/>
        <end position="120"/>
    </location>
</feature>
<evidence type="ECO:0000256" key="3">
    <source>
        <dbReference type="ARBA" id="ARBA00022490"/>
    </source>
</evidence>
<keyword evidence="3" id="KW-0963">Cytoplasm</keyword>
<dbReference type="PANTHER" id="PTHR18879">
    <property type="entry name" value="CENTROSOMAL PROTEIN OF 290 KDA"/>
    <property type="match status" value="1"/>
</dbReference>
<keyword evidence="6" id="KW-0206">Cytoskeleton</keyword>
<evidence type="ECO:0000313" key="10">
    <source>
        <dbReference type="Proteomes" id="UP000264820"/>
    </source>
</evidence>
<dbReference type="GO" id="GO:1905349">
    <property type="term" value="P:ciliary transition zone assembly"/>
    <property type="evidence" value="ECO:0007669"/>
    <property type="project" value="TreeGrafter"/>
</dbReference>
<reference evidence="9" key="1">
    <citation type="submission" date="2025-08" db="UniProtKB">
        <authorList>
            <consortium name="Ensembl"/>
        </authorList>
    </citation>
    <scope>IDENTIFICATION</scope>
</reference>
<evidence type="ECO:0000256" key="1">
    <source>
        <dbReference type="ARBA" id="ARBA00004120"/>
    </source>
</evidence>
<evidence type="ECO:0000256" key="5">
    <source>
        <dbReference type="ARBA" id="ARBA00023054"/>
    </source>
</evidence>
<feature type="coiled-coil region" evidence="8">
    <location>
        <begin position="432"/>
        <end position="459"/>
    </location>
</feature>
<feature type="coiled-coil region" evidence="8">
    <location>
        <begin position="326"/>
        <end position="391"/>
    </location>
</feature>
<sequence length="583" mass="66123">EKGDVEAALKDVLRALKAKETSPSDADLGISGRVDVSNLPDVFLILRLNPFLPGFEGQGDQSQLTSDLKSQIHELVGRNEELRRELKSTREEATGSVAQLAAAKEKMSHLEGKLEHLSKSGGGITGGLFQPLSLPEGLEISSMEIINSLNEYAVRLLQEVQNQENTRDKLTATLEEYKEKFAIISHQQGLLYEEYLRFEDKEALTSTRGRLEEKQELDSVKLQQFSDLLEALEKDPEEVRRHLSESLRKLTVSKVNEKKLTRRCTTLMEQEQHLRKENGRLRDADAQMQTAVTERIGCLLRYKETAAYRMAVLQKTLDDSVPASELEKANRQYTELTVKYRDVLQRDGLLVKRTTNLENLESENASLRGHMATINKELEITKEKLHALEHAWENSKLEMGEGDAEKSPGEGASAARRLATLEMKELNERQRAEHAAAMYERLRSSLSKVEERNSELEAKFAEVGRGIAQIYSAGQKKKKKNPLQMINFSADEITHILTFSQFIWHLPAIILYVDDRLGIKRFCFPPQLTKMNVEAQHLERELRDELADCVTKAASDADRARIGQLEAIEAQLRTELSKYSVQK</sequence>
<keyword evidence="4" id="KW-0970">Cilium biogenesis/degradation</keyword>
<keyword evidence="7" id="KW-0966">Cell projection</keyword>
<protein>
    <submittedName>
        <fullName evidence="9">Uncharacterized protein</fullName>
    </submittedName>
</protein>
<keyword evidence="5 8" id="KW-0175">Coiled coil</keyword>
<evidence type="ECO:0000256" key="8">
    <source>
        <dbReference type="SAM" id="Coils"/>
    </source>
</evidence>